<dbReference type="InterPro" id="IPR026904">
    <property type="entry name" value="MnmG_C"/>
</dbReference>
<evidence type="ECO:0000256" key="4">
    <source>
        <dbReference type="ARBA" id="ARBA00020461"/>
    </source>
</evidence>
<comment type="similarity">
    <text evidence="3 12">Belongs to the MnmG family.</text>
</comment>
<keyword evidence="8 12" id="KW-0274">FAD</keyword>
<evidence type="ECO:0000256" key="2">
    <source>
        <dbReference type="ARBA" id="ARBA00003717"/>
    </source>
</evidence>
<comment type="cofactor">
    <cofactor evidence="1 12">
        <name>FAD</name>
        <dbReference type="ChEBI" id="CHEBI:57692"/>
    </cofactor>
</comment>
<dbReference type="OrthoDB" id="9815560at2"/>
<organism evidence="14 15">
    <name type="scientific">Clostridium grantii DSM 8605</name>
    <dbReference type="NCBI Taxonomy" id="1121316"/>
    <lineage>
        <taxon>Bacteria</taxon>
        <taxon>Bacillati</taxon>
        <taxon>Bacillota</taxon>
        <taxon>Clostridia</taxon>
        <taxon>Eubacteriales</taxon>
        <taxon>Clostridiaceae</taxon>
        <taxon>Clostridium</taxon>
    </lineage>
</organism>
<dbReference type="GO" id="GO:0005829">
    <property type="term" value="C:cytosol"/>
    <property type="evidence" value="ECO:0007669"/>
    <property type="project" value="TreeGrafter"/>
</dbReference>
<dbReference type="PANTHER" id="PTHR11806:SF0">
    <property type="entry name" value="PROTEIN MTO1 HOMOLOG, MITOCHONDRIAL"/>
    <property type="match status" value="1"/>
</dbReference>
<dbReference type="GO" id="GO:0050660">
    <property type="term" value="F:flavin adenine dinucleotide binding"/>
    <property type="evidence" value="ECO:0007669"/>
    <property type="project" value="UniProtKB-UniRule"/>
</dbReference>
<dbReference type="Pfam" id="PF21680">
    <property type="entry name" value="GIDA_C_1st"/>
    <property type="match status" value="1"/>
</dbReference>
<dbReference type="InterPro" id="IPR036188">
    <property type="entry name" value="FAD/NAD-bd_sf"/>
</dbReference>
<evidence type="ECO:0000256" key="1">
    <source>
        <dbReference type="ARBA" id="ARBA00001974"/>
    </source>
</evidence>
<evidence type="ECO:0000256" key="9">
    <source>
        <dbReference type="ARBA" id="ARBA00023027"/>
    </source>
</evidence>
<evidence type="ECO:0000256" key="12">
    <source>
        <dbReference type="HAMAP-Rule" id="MF_00129"/>
    </source>
</evidence>
<accession>A0A1M5XH23</accession>
<dbReference type="InterPro" id="IPR002218">
    <property type="entry name" value="MnmG-rel"/>
</dbReference>
<dbReference type="PANTHER" id="PTHR11806">
    <property type="entry name" value="GLUCOSE INHIBITED DIVISION PROTEIN A"/>
    <property type="match status" value="1"/>
</dbReference>
<feature type="binding site" evidence="12">
    <location>
        <begin position="14"/>
        <end position="19"/>
    </location>
    <ligand>
        <name>FAD</name>
        <dbReference type="ChEBI" id="CHEBI:57692"/>
    </ligand>
</feature>
<evidence type="ECO:0000313" key="14">
    <source>
        <dbReference type="EMBL" id="SHH99059.1"/>
    </source>
</evidence>
<feature type="binding site" evidence="12">
    <location>
        <begin position="274"/>
        <end position="288"/>
    </location>
    <ligand>
        <name>NAD(+)</name>
        <dbReference type="ChEBI" id="CHEBI:57540"/>
    </ligand>
</feature>
<evidence type="ECO:0000256" key="7">
    <source>
        <dbReference type="ARBA" id="ARBA00022694"/>
    </source>
</evidence>
<dbReference type="AlphaFoldDB" id="A0A1M5XH23"/>
<dbReference type="InterPro" id="IPR049312">
    <property type="entry name" value="GIDA_C_N"/>
</dbReference>
<dbReference type="Gene3D" id="1.10.150.570">
    <property type="entry name" value="GidA associated domain, C-terminal subdomain"/>
    <property type="match status" value="1"/>
</dbReference>
<feature type="domain" description="tRNA uridine 5-carboxymethylaminomethyl modification enzyme C-terminal subdomain" evidence="13">
    <location>
        <begin position="546"/>
        <end position="617"/>
    </location>
</feature>
<dbReference type="InterPro" id="IPR004416">
    <property type="entry name" value="MnmG"/>
</dbReference>
<comment type="function">
    <text evidence="2 12">NAD-binding protein involved in the addition of a carboxymethylaminomethyl (cmnm) group at the wobble position (U34) of certain tRNAs, forming tRNA-cmnm(5)s(2)U34.</text>
</comment>
<evidence type="ECO:0000256" key="10">
    <source>
        <dbReference type="ARBA" id="ARBA00025948"/>
    </source>
</evidence>
<dbReference type="Pfam" id="PF13932">
    <property type="entry name" value="SAM_GIDA_C"/>
    <property type="match status" value="1"/>
</dbReference>
<keyword evidence="15" id="KW-1185">Reference proteome</keyword>
<dbReference type="FunFam" id="1.10.150.570:FF:000001">
    <property type="entry name" value="tRNA uridine 5-carboxymethylaminomethyl modification enzyme MnmG"/>
    <property type="match status" value="1"/>
</dbReference>
<dbReference type="EMBL" id="FQXM01000029">
    <property type="protein sequence ID" value="SHH99059.1"/>
    <property type="molecule type" value="Genomic_DNA"/>
</dbReference>
<evidence type="ECO:0000256" key="11">
    <source>
        <dbReference type="ARBA" id="ARBA00031800"/>
    </source>
</evidence>
<proteinExistence type="inferred from homology"/>
<keyword evidence="5 12" id="KW-0963">Cytoplasm</keyword>
<comment type="subunit">
    <text evidence="10 12">Homodimer. Heterotetramer of two MnmE and two MnmG subunits.</text>
</comment>
<evidence type="ECO:0000256" key="3">
    <source>
        <dbReference type="ARBA" id="ARBA00007653"/>
    </source>
</evidence>
<dbReference type="NCBIfam" id="TIGR00136">
    <property type="entry name" value="mnmG_gidA"/>
    <property type="match status" value="1"/>
</dbReference>
<evidence type="ECO:0000259" key="13">
    <source>
        <dbReference type="SMART" id="SM01228"/>
    </source>
</evidence>
<evidence type="ECO:0000256" key="8">
    <source>
        <dbReference type="ARBA" id="ARBA00022827"/>
    </source>
</evidence>
<dbReference type="Gene3D" id="1.10.10.1800">
    <property type="entry name" value="tRNA uridine 5-carboxymethylaminomethyl modification enzyme MnmG/GidA"/>
    <property type="match status" value="1"/>
</dbReference>
<name>A0A1M5XH23_9CLOT</name>
<comment type="subcellular location">
    <subcellularLocation>
        <location evidence="12">Cytoplasm</location>
    </subcellularLocation>
</comment>
<evidence type="ECO:0000256" key="5">
    <source>
        <dbReference type="ARBA" id="ARBA00022490"/>
    </source>
</evidence>
<dbReference type="GO" id="GO:0030488">
    <property type="term" value="P:tRNA methylation"/>
    <property type="evidence" value="ECO:0007669"/>
    <property type="project" value="TreeGrafter"/>
</dbReference>
<dbReference type="PROSITE" id="PS01280">
    <property type="entry name" value="GIDA_1"/>
    <property type="match status" value="1"/>
</dbReference>
<dbReference type="HAMAP" id="MF_00129">
    <property type="entry name" value="MnmG_GidA"/>
    <property type="match status" value="1"/>
</dbReference>
<keyword evidence="6 12" id="KW-0285">Flavoprotein</keyword>
<keyword evidence="7 12" id="KW-0819">tRNA processing</keyword>
<dbReference type="FunFam" id="1.10.10.1800:FF:000001">
    <property type="entry name" value="tRNA uridine 5-carboxymethylaminomethyl modification enzyme MnmG"/>
    <property type="match status" value="1"/>
</dbReference>
<dbReference type="GO" id="GO:0002098">
    <property type="term" value="P:tRNA wobble uridine modification"/>
    <property type="evidence" value="ECO:0007669"/>
    <property type="project" value="InterPro"/>
</dbReference>
<protein>
    <recommendedName>
        <fullName evidence="4 12">tRNA uridine 5-carboxymethylaminomethyl modification enzyme MnmG</fullName>
    </recommendedName>
    <alternativeName>
        <fullName evidence="11 12">Glucose-inhibited division protein A</fullName>
    </alternativeName>
</protein>
<sequence>MSYFGGKYDVVVVGAGHAGCEAALASARIGCTTLLCATDLKSVAMMACNPNIGGTAKGHLVKEIDALGGEMAINIDETFIQSRMLNTSKGPAVHSLRAQADKFKYSSRMKGIVELTDKLTLRQTEVVKVDFVDNKVVGVLTRTGAYFETKAVIIASGTYLNSQIIIGELIIDEGPSGLSSAKGGLTENLISNGVQMRRFKTGTPARINKRSVDFSKMIEQPGDEKIVPFSFMNDELSREQLSCFLTYTNDETHTIVKGNIDRAPLYNGSITSAGPRYCPSFETKVMRFPDKERHQLFVEPEGEDTAEMYLDGMSSSMPEDVQIEMMKSVPGLENAELMRPAYAIEYDCIDPTQLKLSLEFKKLQGLFSAGQINGSSGYEEAAAQGLIAGINAALMVKEKEPLILNRSDAYIGVLIDDLVTKGTNEPYRMMTSRSEYRLLLRQDNADLRLTELGYKVGLVSEDRYNRFKIRKERIENEIKRVQKFQVTNRKEINEILEKLDSTPLKKPVSLYELIKRPELDYFLVEEIDSERPELPYDVKEQVSIISKYEGYIKKQMEQVEQFKKMEKKLIIKDIDYYSIKSLRIEAKEKLDNIRPISIGQASRISGVSPADITVLLVAMEQMNRKDTSKEV</sequence>
<dbReference type="PRINTS" id="PR00411">
    <property type="entry name" value="PNDRDTASEI"/>
</dbReference>
<dbReference type="Pfam" id="PF01134">
    <property type="entry name" value="GIDA"/>
    <property type="match status" value="1"/>
</dbReference>
<dbReference type="RefSeq" id="WP_073340370.1">
    <property type="nucleotide sequence ID" value="NZ_FQXM01000029.1"/>
</dbReference>
<gene>
    <name evidence="12" type="primary">mnmG</name>
    <name evidence="12" type="synonym">gidA</name>
    <name evidence="14" type="ORF">SAMN02745207_03649</name>
</gene>
<comment type="caution">
    <text evidence="12">Lacks conserved residue(s) required for the propagation of feature annotation.</text>
</comment>
<dbReference type="SUPFAM" id="SSF51905">
    <property type="entry name" value="FAD/NAD(P)-binding domain"/>
    <property type="match status" value="1"/>
</dbReference>
<reference evidence="14 15" key="1">
    <citation type="submission" date="2016-11" db="EMBL/GenBank/DDBJ databases">
        <authorList>
            <person name="Jaros S."/>
            <person name="Januszkiewicz K."/>
            <person name="Wedrychowicz H."/>
        </authorList>
    </citation>
    <scope>NUCLEOTIDE SEQUENCE [LARGE SCALE GENOMIC DNA]</scope>
    <source>
        <strain evidence="14 15">DSM 8605</strain>
    </source>
</reference>
<dbReference type="PROSITE" id="PS01281">
    <property type="entry name" value="GIDA_2"/>
    <property type="match status" value="1"/>
</dbReference>
<keyword evidence="9 12" id="KW-0520">NAD</keyword>
<dbReference type="InterPro" id="IPR047001">
    <property type="entry name" value="MnmG_C_subdom"/>
</dbReference>
<dbReference type="SMART" id="SM01228">
    <property type="entry name" value="GIDA_assoc_3"/>
    <property type="match status" value="1"/>
</dbReference>
<evidence type="ECO:0000313" key="15">
    <source>
        <dbReference type="Proteomes" id="UP000184447"/>
    </source>
</evidence>
<dbReference type="InterPro" id="IPR020595">
    <property type="entry name" value="MnmG-rel_CS"/>
</dbReference>
<dbReference type="InterPro" id="IPR044920">
    <property type="entry name" value="MnmG_C_subdom_sf"/>
</dbReference>
<dbReference type="Proteomes" id="UP000184447">
    <property type="component" value="Unassembled WGS sequence"/>
</dbReference>
<dbReference type="FunFam" id="3.50.50.60:FF:000002">
    <property type="entry name" value="tRNA uridine 5-carboxymethylaminomethyl modification enzyme MnmG"/>
    <property type="match status" value="1"/>
</dbReference>
<dbReference type="STRING" id="1121316.SAMN02745207_03649"/>
<dbReference type="InterPro" id="IPR040131">
    <property type="entry name" value="MnmG_N"/>
</dbReference>
<evidence type="ECO:0000256" key="6">
    <source>
        <dbReference type="ARBA" id="ARBA00022630"/>
    </source>
</evidence>
<dbReference type="Gene3D" id="3.50.50.60">
    <property type="entry name" value="FAD/NAD(P)-binding domain"/>
    <property type="match status" value="2"/>
</dbReference>